<dbReference type="RefSeq" id="XP_064766617.1">
    <property type="nucleotide sequence ID" value="XM_064913344.1"/>
</dbReference>
<feature type="region of interest" description="Disordered" evidence="2">
    <location>
        <begin position="1"/>
        <end position="86"/>
    </location>
</feature>
<dbReference type="EMBL" id="JBBJBU010000011">
    <property type="protein sequence ID" value="KAK7203584.1"/>
    <property type="molecule type" value="Genomic_DNA"/>
</dbReference>
<feature type="region of interest" description="Disordered" evidence="2">
    <location>
        <begin position="175"/>
        <end position="216"/>
    </location>
</feature>
<feature type="compositionally biased region" description="Pro residues" evidence="2">
    <location>
        <begin position="1"/>
        <end position="12"/>
    </location>
</feature>
<feature type="coiled-coil region" evidence="1">
    <location>
        <begin position="235"/>
        <end position="266"/>
    </location>
</feature>
<feature type="compositionally biased region" description="Low complexity" evidence="2">
    <location>
        <begin position="181"/>
        <end position="200"/>
    </location>
</feature>
<evidence type="ECO:0000313" key="4">
    <source>
        <dbReference type="Proteomes" id="UP001498771"/>
    </source>
</evidence>
<dbReference type="GeneID" id="90038856"/>
<protein>
    <submittedName>
        <fullName evidence="3">Uncharacterized protein</fullName>
    </submittedName>
</protein>
<evidence type="ECO:0000313" key="3">
    <source>
        <dbReference type="EMBL" id="KAK7203584.1"/>
    </source>
</evidence>
<evidence type="ECO:0000256" key="1">
    <source>
        <dbReference type="SAM" id="Coils"/>
    </source>
</evidence>
<feature type="compositionally biased region" description="Polar residues" evidence="2">
    <location>
        <begin position="59"/>
        <end position="68"/>
    </location>
</feature>
<feature type="compositionally biased region" description="Basic and acidic residues" evidence="2">
    <location>
        <begin position="143"/>
        <end position="153"/>
    </location>
</feature>
<comment type="caution">
    <text evidence="3">The sequence shown here is derived from an EMBL/GenBank/DDBJ whole genome shotgun (WGS) entry which is preliminary data.</text>
</comment>
<sequence length="275" mass="30780">MATPGPTTPPPARRNTSIEQRDHQHVQGGSLISADQHGVGRQSVTDQHKVDDARDSQTRGRVSSQGHPSNRHKRVRSSSSLDSDELERWHEALVEQQQQEEFPDPELDDVIEQLDRNPELELAIISPSKKRAAGAQGAVDSHGSYDERRREEESSSGDLFETYLEEANREMARLERDAGATTSLTSTTTTTTSTTTSTNTIQPAAAARSATSKPSLQNDSSLTLLKLIEDSRIYVSKLDEELDKLIADRKRVMNENEAKIKELRQRYHVIWEAQK</sequence>
<feature type="compositionally biased region" description="Basic and acidic residues" evidence="2">
    <location>
        <begin position="46"/>
        <end position="58"/>
    </location>
</feature>
<accession>A0ABR1F164</accession>
<keyword evidence="4" id="KW-1185">Reference proteome</keyword>
<proteinExistence type="predicted"/>
<keyword evidence="1" id="KW-0175">Coiled coil</keyword>
<gene>
    <name evidence="3" type="ORF">BZA70DRAFT_282835</name>
</gene>
<organism evidence="3 4">
    <name type="scientific">Myxozyma melibiosi</name>
    <dbReference type="NCBI Taxonomy" id="54550"/>
    <lineage>
        <taxon>Eukaryota</taxon>
        <taxon>Fungi</taxon>
        <taxon>Dikarya</taxon>
        <taxon>Ascomycota</taxon>
        <taxon>Saccharomycotina</taxon>
        <taxon>Lipomycetes</taxon>
        <taxon>Lipomycetales</taxon>
        <taxon>Lipomycetaceae</taxon>
        <taxon>Myxozyma</taxon>
    </lineage>
</organism>
<reference evidence="3 4" key="1">
    <citation type="submission" date="2024-03" db="EMBL/GenBank/DDBJ databases">
        <title>Genome-scale model development and genomic sequencing of the oleaginous clade Lipomyces.</title>
        <authorList>
            <consortium name="Lawrence Berkeley National Laboratory"/>
            <person name="Czajka J.J."/>
            <person name="Han Y."/>
            <person name="Kim J."/>
            <person name="Mondo S.J."/>
            <person name="Hofstad B.A."/>
            <person name="Robles A."/>
            <person name="Haridas S."/>
            <person name="Riley R."/>
            <person name="LaButti K."/>
            <person name="Pangilinan J."/>
            <person name="Andreopoulos W."/>
            <person name="Lipzen A."/>
            <person name="Yan J."/>
            <person name="Wang M."/>
            <person name="Ng V."/>
            <person name="Grigoriev I.V."/>
            <person name="Spatafora J.W."/>
            <person name="Magnuson J.K."/>
            <person name="Baker S.E."/>
            <person name="Pomraning K.R."/>
        </authorList>
    </citation>
    <scope>NUCLEOTIDE SEQUENCE [LARGE SCALE GENOMIC DNA]</scope>
    <source>
        <strain evidence="3 4">Phaff 52-87</strain>
    </source>
</reference>
<dbReference type="Proteomes" id="UP001498771">
    <property type="component" value="Unassembled WGS sequence"/>
</dbReference>
<evidence type="ECO:0000256" key="2">
    <source>
        <dbReference type="SAM" id="MobiDB-lite"/>
    </source>
</evidence>
<feature type="region of interest" description="Disordered" evidence="2">
    <location>
        <begin position="125"/>
        <end position="160"/>
    </location>
</feature>
<name>A0ABR1F164_9ASCO</name>